<feature type="region of interest" description="Disordered" evidence="1">
    <location>
        <begin position="65"/>
        <end position="91"/>
    </location>
</feature>
<dbReference type="RefSeq" id="WP_184320834.1">
    <property type="nucleotide sequence ID" value="NZ_JAFFZW010000008.1"/>
</dbReference>
<evidence type="ECO:0000256" key="1">
    <source>
        <dbReference type="SAM" id="MobiDB-lite"/>
    </source>
</evidence>
<evidence type="ECO:0000313" key="3">
    <source>
        <dbReference type="Proteomes" id="UP000673197"/>
    </source>
</evidence>
<accession>A0ABS4CA70</accession>
<name>A0ABS4CA70_9PSED</name>
<comment type="caution">
    <text evidence="2">The sequence shown here is derived from an EMBL/GenBank/DDBJ whole genome shotgun (WGS) entry which is preliminary data.</text>
</comment>
<proteinExistence type="predicted"/>
<evidence type="ECO:0008006" key="4">
    <source>
        <dbReference type="Google" id="ProtNLM"/>
    </source>
</evidence>
<dbReference type="EMBL" id="JAFFZW010000008">
    <property type="protein sequence ID" value="MBP0947586.1"/>
    <property type="molecule type" value="Genomic_DNA"/>
</dbReference>
<feature type="compositionally biased region" description="Basic and acidic residues" evidence="1">
    <location>
        <begin position="79"/>
        <end position="91"/>
    </location>
</feature>
<organism evidence="2 3">
    <name type="scientific">Pseudomonas alliivorans</name>
    <dbReference type="NCBI Taxonomy" id="2810613"/>
    <lineage>
        <taxon>Bacteria</taxon>
        <taxon>Pseudomonadati</taxon>
        <taxon>Pseudomonadota</taxon>
        <taxon>Gammaproteobacteria</taxon>
        <taxon>Pseudomonadales</taxon>
        <taxon>Pseudomonadaceae</taxon>
        <taxon>Pseudomonas</taxon>
    </lineage>
</organism>
<gene>
    <name evidence="2" type="ORF">JTJ32_19860</name>
</gene>
<sequence length="91" mass="10956">MSTLKEYRAIEKKLNEQLQKFELLRNDDRLRDELELERKLSTLLNRYSLKKKELINFLNSPHVLSESHKVRQKTSCKTSEGKARRTEETRH</sequence>
<evidence type="ECO:0000313" key="2">
    <source>
        <dbReference type="EMBL" id="MBP0947586.1"/>
    </source>
</evidence>
<dbReference type="Proteomes" id="UP000673197">
    <property type="component" value="Unassembled WGS sequence"/>
</dbReference>
<keyword evidence="3" id="KW-1185">Reference proteome</keyword>
<reference evidence="2 3" key="1">
    <citation type="journal article" date="2022" name="Syst. Appl. Microbiol.">
        <title>Pseudomonas alliivorans sp. nov., a plant-pathogenic bacterium isolated from onion foliage in Georgia, USA.</title>
        <authorList>
            <person name="Zhao M."/>
            <person name="Tyson C."/>
            <person name="Chen H.C."/>
            <person name="Paudel S."/>
            <person name="Gitaitis R."/>
            <person name="Kvitko B."/>
            <person name="Dutta B."/>
        </authorList>
    </citation>
    <scope>NUCLEOTIDE SEQUENCE [LARGE SCALE GENOMIC DNA]</scope>
    <source>
        <strain evidence="2 3">20GA0068</strain>
    </source>
</reference>
<protein>
    <recommendedName>
        <fullName evidence="4">DUF465 domain-containing protein</fullName>
    </recommendedName>
</protein>